<organism evidence="6 7">
    <name type="scientific">Paracidobacterium acidisoli</name>
    <dbReference type="NCBI Taxonomy" id="2303751"/>
    <lineage>
        <taxon>Bacteria</taxon>
        <taxon>Pseudomonadati</taxon>
        <taxon>Acidobacteriota</taxon>
        <taxon>Terriglobia</taxon>
        <taxon>Terriglobales</taxon>
        <taxon>Acidobacteriaceae</taxon>
        <taxon>Paracidobacterium</taxon>
    </lineage>
</organism>
<accession>A0A372ISG1</accession>
<comment type="caution">
    <text evidence="6">The sequence shown here is derived from an EMBL/GenBank/DDBJ whole genome shotgun (WGS) entry which is preliminary data.</text>
</comment>
<keyword evidence="3 4" id="KW-0408">Iron</keyword>
<dbReference type="GO" id="GO:0020037">
    <property type="term" value="F:heme binding"/>
    <property type="evidence" value="ECO:0007669"/>
    <property type="project" value="InterPro"/>
</dbReference>
<dbReference type="EMBL" id="QVQT01000002">
    <property type="protein sequence ID" value="RFU17834.1"/>
    <property type="molecule type" value="Genomic_DNA"/>
</dbReference>
<reference evidence="6 7" key="1">
    <citation type="submission" date="2018-08" db="EMBL/GenBank/DDBJ databases">
        <title>Acidipila sp. 4G-K13, an acidobacterium isolated from forest soil.</title>
        <authorList>
            <person name="Gao Z.-H."/>
            <person name="Qiu L.-H."/>
        </authorList>
    </citation>
    <scope>NUCLEOTIDE SEQUENCE [LARGE SCALE GENOMIC DNA]</scope>
    <source>
        <strain evidence="6 7">4G-K13</strain>
    </source>
</reference>
<gene>
    <name evidence="6" type="ORF">D0Y96_06925</name>
</gene>
<keyword evidence="7" id="KW-1185">Reference proteome</keyword>
<dbReference type="PROSITE" id="PS51007">
    <property type="entry name" value="CYTC"/>
    <property type="match status" value="1"/>
</dbReference>
<evidence type="ECO:0000313" key="6">
    <source>
        <dbReference type="EMBL" id="RFU17834.1"/>
    </source>
</evidence>
<dbReference type="SUPFAM" id="SSF46626">
    <property type="entry name" value="Cytochrome c"/>
    <property type="match status" value="1"/>
</dbReference>
<dbReference type="GO" id="GO:0046872">
    <property type="term" value="F:metal ion binding"/>
    <property type="evidence" value="ECO:0007669"/>
    <property type="project" value="UniProtKB-KW"/>
</dbReference>
<sequence length="165" mass="18036">MNDEWMRGDAVRFERTVKERKFSSVILNLFQNRQEEGQGMRRVFHSFSPERVQHIVLCALVSAGMILLASTTGFAAAGSGEPAGGPAAKRGDAIFHQRCVTCHNKEPGNTSPFGPPNLHGIFRDKVLTPPQAESIIRQGKGGMPTFGKILTPSQISDVVAYLKTQ</sequence>
<evidence type="ECO:0000313" key="7">
    <source>
        <dbReference type="Proteomes" id="UP000264702"/>
    </source>
</evidence>
<evidence type="ECO:0000256" key="4">
    <source>
        <dbReference type="PROSITE-ProRule" id="PRU00433"/>
    </source>
</evidence>
<dbReference type="Pfam" id="PF13442">
    <property type="entry name" value="Cytochrome_CBB3"/>
    <property type="match status" value="1"/>
</dbReference>
<evidence type="ECO:0000256" key="3">
    <source>
        <dbReference type="ARBA" id="ARBA00023004"/>
    </source>
</evidence>
<evidence type="ECO:0000256" key="1">
    <source>
        <dbReference type="ARBA" id="ARBA00022617"/>
    </source>
</evidence>
<dbReference type="InterPro" id="IPR009056">
    <property type="entry name" value="Cyt_c-like_dom"/>
</dbReference>
<name>A0A372ISG1_9BACT</name>
<feature type="domain" description="Cytochrome c" evidence="5">
    <location>
        <begin position="86"/>
        <end position="165"/>
    </location>
</feature>
<evidence type="ECO:0000259" key="5">
    <source>
        <dbReference type="PROSITE" id="PS51007"/>
    </source>
</evidence>
<proteinExistence type="predicted"/>
<dbReference type="InterPro" id="IPR036909">
    <property type="entry name" value="Cyt_c-like_dom_sf"/>
</dbReference>
<dbReference type="Gene3D" id="1.10.760.10">
    <property type="entry name" value="Cytochrome c-like domain"/>
    <property type="match status" value="1"/>
</dbReference>
<dbReference type="GO" id="GO:0009055">
    <property type="term" value="F:electron transfer activity"/>
    <property type="evidence" value="ECO:0007669"/>
    <property type="project" value="InterPro"/>
</dbReference>
<keyword evidence="1 4" id="KW-0349">Heme</keyword>
<keyword evidence="2 4" id="KW-0479">Metal-binding</keyword>
<dbReference type="Proteomes" id="UP000264702">
    <property type="component" value="Unassembled WGS sequence"/>
</dbReference>
<dbReference type="AlphaFoldDB" id="A0A372ISG1"/>
<evidence type="ECO:0000256" key="2">
    <source>
        <dbReference type="ARBA" id="ARBA00022723"/>
    </source>
</evidence>
<protein>
    <submittedName>
        <fullName evidence="6">Cytochrome c</fullName>
    </submittedName>
</protein>